<proteinExistence type="predicted"/>
<dbReference type="EMBL" id="KN835975">
    <property type="protein sequence ID" value="KIK33298.1"/>
    <property type="molecule type" value="Genomic_DNA"/>
</dbReference>
<reference evidence="1 2" key="1">
    <citation type="submission" date="2014-04" db="EMBL/GenBank/DDBJ databases">
        <authorList>
            <consortium name="DOE Joint Genome Institute"/>
            <person name="Kuo A."/>
            <person name="Ruytinx J."/>
            <person name="Rineau F."/>
            <person name="Colpaert J."/>
            <person name="Kohler A."/>
            <person name="Nagy L.G."/>
            <person name="Floudas D."/>
            <person name="Copeland A."/>
            <person name="Barry K.W."/>
            <person name="Cichocki N."/>
            <person name="Veneault-Fourrey C."/>
            <person name="LaButti K."/>
            <person name="Lindquist E.A."/>
            <person name="Lipzen A."/>
            <person name="Lundell T."/>
            <person name="Morin E."/>
            <person name="Murat C."/>
            <person name="Sun H."/>
            <person name="Tunlid A."/>
            <person name="Henrissat B."/>
            <person name="Grigoriev I.V."/>
            <person name="Hibbett D.S."/>
            <person name="Martin F."/>
            <person name="Nordberg H.P."/>
            <person name="Cantor M.N."/>
            <person name="Hua S.X."/>
        </authorList>
    </citation>
    <scope>NUCLEOTIDE SEQUENCE [LARGE SCALE GENOMIC DNA]</scope>
    <source>
        <strain evidence="1 2">UH-Slu-Lm8-n1</strain>
    </source>
</reference>
<name>A0A0D0AMM6_9AGAM</name>
<dbReference type="HOGENOM" id="CLU_3015802_0_0_1"/>
<dbReference type="InParanoid" id="A0A0D0AMM6"/>
<reference evidence="2" key="2">
    <citation type="submission" date="2015-01" db="EMBL/GenBank/DDBJ databases">
        <title>Evolutionary Origins and Diversification of the Mycorrhizal Mutualists.</title>
        <authorList>
            <consortium name="DOE Joint Genome Institute"/>
            <consortium name="Mycorrhizal Genomics Consortium"/>
            <person name="Kohler A."/>
            <person name="Kuo A."/>
            <person name="Nagy L.G."/>
            <person name="Floudas D."/>
            <person name="Copeland A."/>
            <person name="Barry K.W."/>
            <person name="Cichocki N."/>
            <person name="Veneault-Fourrey C."/>
            <person name="LaButti K."/>
            <person name="Lindquist E.A."/>
            <person name="Lipzen A."/>
            <person name="Lundell T."/>
            <person name="Morin E."/>
            <person name="Murat C."/>
            <person name="Riley R."/>
            <person name="Ohm R."/>
            <person name="Sun H."/>
            <person name="Tunlid A."/>
            <person name="Henrissat B."/>
            <person name="Grigoriev I.V."/>
            <person name="Hibbett D.S."/>
            <person name="Martin F."/>
        </authorList>
    </citation>
    <scope>NUCLEOTIDE SEQUENCE [LARGE SCALE GENOMIC DNA]</scope>
    <source>
        <strain evidence="2">UH-Slu-Lm8-n1</strain>
    </source>
</reference>
<accession>A0A0D0AMM6</accession>
<evidence type="ECO:0000313" key="2">
    <source>
        <dbReference type="Proteomes" id="UP000054485"/>
    </source>
</evidence>
<gene>
    <name evidence="1" type="ORF">CY34DRAFT_813723</name>
</gene>
<sequence length="56" mass="5953">MPGICMCPRTCCVSQVNLIAELHMLPRVYPSGILTAMTGPLVGASIAEKTHNVNGR</sequence>
<keyword evidence="2" id="KW-1185">Reference proteome</keyword>
<protein>
    <submittedName>
        <fullName evidence="1">Uncharacterized protein</fullName>
    </submittedName>
</protein>
<evidence type="ECO:0000313" key="1">
    <source>
        <dbReference type="EMBL" id="KIK33298.1"/>
    </source>
</evidence>
<organism evidence="1 2">
    <name type="scientific">Suillus luteus UH-Slu-Lm8-n1</name>
    <dbReference type="NCBI Taxonomy" id="930992"/>
    <lineage>
        <taxon>Eukaryota</taxon>
        <taxon>Fungi</taxon>
        <taxon>Dikarya</taxon>
        <taxon>Basidiomycota</taxon>
        <taxon>Agaricomycotina</taxon>
        <taxon>Agaricomycetes</taxon>
        <taxon>Agaricomycetidae</taxon>
        <taxon>Boletales</taxon>
        <taxon>Suillineae</taxon>
        <taxon>Suillaceae</taxon>
        <taxon>Suillus</taxon>
    </lineage>
</organism>
<dbReference type="AlphaFoldDB" id="A0A0D0AMM6"/>
<dbReference type="Proteomes" id="UP000054485">
    <property type="component" value="Unassembled WGS sequence"/>
</dbReference>
<dbReference type="OrthoDB" id="10371495at2759"/>